<keyword evidence="3" id="KW-1185">Reference proteome</keyword>
<feature type="region of interest" description="Disordered" evidence="1">
    <location>
        <begin position="102"/>
        <end position="134"/>
    </location>
</feature>
<feature type="compositionally biased region" description="Basic residues" evidence="1">
    <location>
        <begin position="117"/>
        <end position="134"/>
    </location>
</feature>
<dbReference type="AlphaFoldDB" id="A0A1B0BHV9"/>
<feature type="compositionally biased region" description="Acidic residues" evidence="1">
    <location>
        <begin position="57"/>
        <end position="66"/>
    </location>
</feature>
<sequence>MSNELLKEKKVNLLEDTFQSITQPLKRIIKKHDKNNSTPLTSSLTNDSIENHNNGGDEGDNDDGEFNNEINDVNNIDYNDVEVQADNDVAMGNNDVEMPTYNSLSNYRYKPNEGQRRKTKTNLLKHGKSRSSAKTKKNLLKYGKSGRTAKMILRNTPLTATASTHIVHHTENSPYVDCVGNQEEGGADFHNPEENMIIDETSLESSSLLNNNSKNKKSVVRTVISNEKVDKIYHFNVDVRGNWRHGNNKLKFNRDNTINIGNIKWAMTPDPKDAVTKAYVLRKNDVLTDSVNNLTTTYTSKMDRIEDDMRQFRNSYDLQIWINQLINANESYMNKIAERFDKIEEHIFKWFGVKQPQEKYGEQLNSMRDDLIKLQTTLTSNVEEDVKLIEQTVKAYLHNENNEFINKIEERFQIIEDYLFKSIGLKQRQQQDKDIKRRRTN</sequence>
<dbReference type="VEuPathDB" id="VectorBase:GPPI030635"/>
<dbReference type="InterPro" id="IPR045861">
    <property type="entry name" value="CorA_cytoplasmic_dom"/>
</dbReference>
<name>A0A1B0BHV9_9MUSC</name>
<dbReference type="EnsemblMetazoa" id="GPPI030635-RA">
    <property type="protein sequence ID" value="GPPI030635-PA"/>
    <property type="gene ID" value="GPPI030635"/>
</dbReference>
<dbReference type="STRING" id="67801.A0A1B0BHV9"/>
<evidence type="ECO:0000256" key="1">
    <source>
        <dbReference type="SAM" id="MobiDB-lite"/>
    </source>
</evidence>
<proteinExistence type="predicted"/>
<evidence type="ECO:0000313" key="3">
    <source>
        <dbReference type="Proteomes" id="UP000092460"/>
    </source>
</evidence>
<feature type="compositionally biased region" description="Polar residues" evidence="1">
    <location>
        <begin position="36"/>
        <end position="48"/>
    </location>
</feature>
<accession>A0A1B0BHV9</accession>
<dbReference type="Proteomes" id="UP000092460">
    <property type="component" value="Unassembled WGS sequence"/>
</dbReference>
<organism evidence="2 3">
    <name type="scientific">Glossina palpalis gambiensis</name>
    <dbReference type="NCBI Taxonomy" id="67801"/>
    <lineage>
        <taxon>Eukaryota</taxon>
        <taxon>Metazoa</taxon>
        <taxon>Ecdysozoa</taxon>
        <taxon>Arthropoda</taxon>
        <taxon>Hexapoda</taxon>
        <taxon>Insecta</taxon>
        <taxon>Pterygota</taxon>
        <taxon>Neoptera</taxon>
        <taxon>Endopterygota</taxon>
        <taxon>Diptera</taxon>
        <taxon>Brachycera</taxon>
        <taxon>Muscomorpha</taxon>
        <taxon>Hippoboscoidea</taxon>
        <taxon>Glossinidae</taxon>
        <taxon>Glossina</taxon>
    </lineage>
</organism>
<protein>
    <submittedName>
        <fullName evidence="2">Uncharacterized protein</fullName>
    </submittedName>
</protein>
<reference evidence="2" key="2">
    <citation type="submission" date="2020-05" db="UniProtKB">
        <authorList>
            <consortium name="EnsemblMetazoa"/>
        </authorList>
    </citation>
    <scope>IDENTIFICATION</scope>
    <source>
        <strain evidence="2">IAEA</strain>
    </source>
</reference>
<reference evidence="3" key="1">
    <citation type="submission" date="2015-01" db="EMBL/GenBank/DDBJ databases">
        <authorList>
            <person name="Aksoy S."/>
            <person name="Warren W."/>
            <person name="Wilson R.K."/>
        </authorList>
    </citation>
    <scope>NUCLEOTIDE SEQUENCE [LARGE SCALE GENOMIC DNA]</scope>
    <source>
        <strain evidence="3">IAEA</strain>
    </source>
</reference>
<feature type="region of interest" description="Disordered" evidence="1">
    <location>
        <begin position="30"/>
        <end position="71"/>
    </location>
</feature>
<dbReference type="SUPFAM" id="SSF143865">
    <property type="entry name" value="CorA soluble domain-like"/>
    <property type="match status" value="1"/>
</dbReference>
<dbReference type="EMBL" id="JXJN01014608">
    <property type="status" value="NOT_ANNOTATED_CDS"/>
    <property type="molecule type" value="Genomic_DNA"/>
</dbReference>
<evidence type="ECO:0000313" key="2">
    <source>
        <dbReference type="EnsemblMetazoa" id="GPPI030635-PA"/>
    </source>
</evidence>